<sequence>MNARKLTATDMLVKAFVAEGVEVLFTLMGDANMYWSAAMAEQPGMKVIHARHEHAAVAMADGYARATGRVGVASTTCGPGFTQIMTALTMAARANTPLVVFAGDSPIGASWYLQQIDMAPLALATGAHFVAVKSIDRMLDNVREAFVIAQVERRPVVLSIPMDLQKKDYPFLAEYLPSAGYVPAPQRPIPDPDMVGRVVDLIAEAERPIVIAGRGAARTGAREALEALGERAGALMANSLLGKAVFEGNPYAIGIAGAFASDFARERFAEADLVIGVGAGLGHYTTEGGYLYPMAQVVQIDTSPRGLWQGLRTADLHVRADARAAAEAIVEALDRRGIAKAGYRSPEMAAAIAADVPDAKPYTPQPNLLDPRRAIEELDAAVPKDWDVVIGAGHYFSIALTHMRGRATDRYHVVADFGGIGSGLPAAIGVAADRGDGKVLLIEGDGSLYLHVQELETIRRHGIQMLIAIMNDGGYGAEFHKFRANGVEAREAIHGRGDLASVATGFGLRGSTVAEMGRCRSLFEAHQAANTAGLWDFQIDDLIPSRAYRRIHYGEA</sequence>
<dbReference type="InterPro" id="IPR029061">
    <property type="entry name" value="THDP-binding"/>
</dbReference>
<dbReference type="CDD" id="cd07035">
    <property type="entry name" value="TPP_PYR_POX_like"/>
    <property type="match status" value="1"/>
</dbReference>
<dbReference type="PANTHER" id="PTHR18968">
    <property type="entry name" value="THIAMINE PYROPHOSPHATE ENZYMES"/>
    <property type="match status" value="1"/>
</dbReference>
<dbReference type="CDD" id="cd00568">
    <property type="entry name" value="TPP_enzymes"/>
    <property type="match status" value="1"/>
</dbReference>
<dbReference type="InterPro" id="IPR012001">
    <property type="entry name" value="Thiamin_PyroP_enz_TPP-bd_dom"/>
</dbReference>
<comment type="caution">
    <text evidence="7">The sequence shown here is derived from an EMBL/GenBank/DDBJ whole genome shotgun (WGS) entry which is preliminary data.</text>
</comment>
<proteinExistence type="inferred from homology"/>
<feature type="domain" description="Thiamine pyrophosphate enzyme N-terminal TPP-binding" evidence="6">
    <location>
        <begin position="7"/>
        <end position="110"/>
    </location>
</feature>
<evidence type="ECO:0000256" key="2">
    <source>
        <dbReference type="ARBA" id="ARBA00023052"/>
    </source>
</evidence>
<dbReference type="InterPro" id="IPR011766">
    <property type="entry name" value="TPP_enzyme_TPP-bd"/>
</dbReference>
<gene>
    <name evidence="7" type="ORF">GCM10017083_48350</name>
</gene>
<comment type="similarity">
    <text evidence="1 3">Belongs to the TPP enzyme family.</text>
</comment>
<dbReference type="GO" id="GO:0009097">
    <property type="term" value="P:isoleucine biosynthetic process"/>
    <property type="evidence" value="ECO:0007669"/>
    <property type="project" value="TreeGrafter"/>
</dbReference>
<reference evidence="7" key="2">
    <citation type="submission" date="2020-09" db="EMBL/GenBank/DDBJ databases">
        <authorList>
            <person name="Sun Q."/>
            <person name="Kim S."/>
        </authorList>
    </citation>
    <scope>NUCLEOTIDE SEQUENCE</scope>
    <source>
        <strain evidence="7">KCTC 42651</strain>
    </source>
</reference>
<dbReference type="Gene3D" id="3.40.50.970">
    <property type="match status" value="2"/>
</dbReference>
<reference evidence="7" key="1">
    <citation type="journal article" date="2014" name="Int. J. Syst. Evol. Microbiol.">
        <title>Complete genome sequence of Corynebacterium casei LMG S-19264T (=DSM 44701T), isolated from a smear-ripened cheese.</title>
        <authorList>
            <consortium name="US DOE Joint Genome Institute (JGI-PGF)"/>
            <person name="Walter F."/>
            <person name="Albersmeier A."/>
            <person name="Kalinowski J."/>
            <person name="Ruckert C."/>
        </authorList>
    </citation>
    <scope>NUCLEOTIDE SEQUENCE</scope>
    <source>
        <strain evidence="7">KCTC 42651</strain>
    </source>
</reference>
<dbReference type="EMBL" id="BMZS01000012">
    <property type="protein sequence ID" value="GHD61202.1"/>
    <property type="molecule type" value="Genomic_DNA"/>
</dbReference>
<dbReference type="InterPro" id="IPR029035">
    <property type="entry name" value="DHS-like_NAD/FAD-binding_dom"/>
</dbReference>
<dbReference type="PANTHER" id="PTHR18968:SF13">
    <property type="entry name" value="ACETOLACTATE SYNTHASE CATALYTIC SUBUNIT, MITOCHONDRIAL"/>
    <property type="match status" value="1"/>
</dbReference>
<dbReference type="SUPFAM" id="SSF52467">
    <property type="entry name" value="DHS-like NAD/FAD-binding domain"/>
    <property type="match status" value="1"/>
</dbReference>
<dbReference type="InterPro" id="IPR012000">
    <property type="entry name" value="Thiamin_PyroP_enz_cen_dom"/>
</dbReference>
<dbReference type="SUPFAM" id="SSF52518">
    <property type="entry name" value="Thiamin diphosphate-binding fold (THDP-binding)"/>
    <property type="match status" value="2"/>
</dbReference>
<dbReference type="AlphaFoldDB" id="A0A919CS70"/>
<evidence type="ECO:0000256" key="3">
    <source>
        <dbReference type="RuleBase" id="RU362132"/>
    </source>
</evidence>
<evidence type="ECO:0000259" key="4">
    <source>
        <dbReference type="Pfam" id="PF00205"/>
    </source>
</evidence>
<dbReference type="Pfam" id="PF00205">
    <property type="entry name" value="TPP_enzyme_M"/>
    <property type="match status" value="1"/>
</dbReference>
<accession>A0A919CS70</accession>
<evidence type="ECO:0000256" key="1">
    <source>
        <dbReference type="ARBA" id="ARBA00007812"/>
    </source>
</evidence>
<evidence type="ECO:0000259" key="6">
    <source>
        <dbReference type="Pfam" id="PF02776"/>
    </source>
</evidence>
<dbReference type="Pfam" id="PF02776">
    <property type="entry name" value="TPP_enzyme_N"/>
    <property type="match status" value="1"/>
</dbReference>
<organism evidence="7 8">
    <name type="scientific">Thalassobaculum fulvum</name>
    <dbReference type="NCBI Taxonomy" id="1633335"/>
    <lineage>
        <taxon>Bacteria</taxon>
        <taxon>Pseudomonadati</taxon>
        <taxon>Pseudomonadota</taxon>
        <taxon>Alphaproteobacteria</taxon>
        <taxon>Rhodospirillales</taxon>
        <taxon>Thalassobaculaceae</taxon>
        <taxon>Thalassobaculum</taxon>
    </lineage>
</organism>
<protein>
    <submittedName>
        <fullName evidence="7">Acetolactate synthase</fullName>
    </submittedName>
</protein>
<dbReference type="Proteomes" id="UP000630353">
    <property type="component" value="Unassembled WGS sequence"/>
</dbReference>
<dbReference type="GO" id="GO:0050660">
    <property type="term" value="F:flavin adenine dinucleotide binding"/>
    <property type="evidence" value="ECO:0007669"/>
    <property type="project" value="TreeGrafter"/>
</dbReference>
<name>A0A919CS70_9PROT</name>
<dbReference type="GO" id="GO:0030976">
    <property type="term" value="F:thiamine pyrophosphate binding"/>
    <property type="evidence" value="ECO:0007669"/>
    <property type="project" value="InterPro"/>
</dbReference>
<dbReference type="Pfam" id="PF02775">
    <property type="entry name" value="TPP_enzyme_C"/>
    <property type="match status" value="1"/>
</dbReference>
<dbReference type="GO" id="GO:0009099">
    <property type="term" value="P:L-valine biosynthetic process"/>
    <property type="evidence" value="ECO:0007669"/>
    <property type="project" value="TreeGrafter"/>
</dbReference>
<dbReference type="GO" id="GO:0000287">
    <property type="term" value="F:magnesium ion binding"/>
    <property type="evidence" value="ECO:0007669"/>
    <property type="project" value="InterPro"/>
</dbReference>
<evidence type="ECO:0000259" key="5">
    <source>
        <dbReference type="Pfam" id="PF02775"/>
    </source>
</evidence>
<dbReference type="GO" id="GO:0003984">
    <property type="term" value="F:acetolactate synthase activity"/>
    <property type="evidence" value="ECO:0007669"/>
    <property type="project" value="TreeGrafter"/>
</dbReference>
<evidence type="ECO:0000313" key="8">
    <source>
        <dbReference type="Proteomes" id="UP000630353"/>
    </source>
</evidence>
<dbReference type="InterPro" id="IPR045229">
    <property type="entry name" value="TPP_enz"/>
</dbReference>
<dbReference type="GO" id="GO:0005948">
    <property type="term" value="C:acetolactate synthase complex"/>
    <property type="evidence" value="ECO:0007669"/>
    <property type="project" value="TreeGrafter"/>
</dbReference>
<keyword evidence="8" id="KW-1185">Reference proteome</keyword>
<evidence type="ECO:0000313" key="7">
    <source>
        <dbReference type="EMBL" id="GHD61202.1"/>
    </source>
</evidence>
<dbReference type="Gene3D" id="3.40.50.1220">
    <property type="entry name" value="TPP-binding domain"/>
    <property type="match status" value="1"/>
</dbReference>
<keyword evidence="2 3" id="KW-0786">Thiamine pyrophosphate</keyword>
<feature type="domain" description="Thiamine pyrophosphate enzyme TPP-binding" evidence="5">
    <location>
        <begin position="392"/>
        <end position="522"/>
    </location>
</feature>
<feature type="domain" description="Thiamine pyrophosphate enzyme central" evidence="4">
    <location>
        <begin position="197"/>
        <end position="328"/>
    </location>
</feature>
<dbReference type="RefSeq" id="WP_189994535.1">
    <property type="nucleotide sequence ID" value="NZ_BMZS01000012.1"/>
</dbReference>